<dbReference type="InterPro" id="IPR005835">
    <property type="entry name" value="NTP_transferase_dom"/>
</dbReference>
<feature type="domain" description="Nucleotidyl transferase" evidence="7">
    <location>
        <begin position="7"/>
        <end position="141"/>
    </location>
</feature>
<keyword evidence="5" id="KW-0648">Protein biosynthesis</keyword>
<dbReference type="InterPro" id="IPR056764">
    <property type="entry name" value="LbH_EIF2B3/5"/>
</dbReference>
<protein>
    <recommendedName>
        <fullName evidence="11">Nucleotidyl transferase domain-containing protein</fullName>
    </recommendedName>
</protein>
<reference evidence="9" key="1">
    <citation type="submission" date="2021-01" db="EMBL/GenBank/DDBJ databases">
        <authorList>
            <consortium name="Genoscope - CEA"/>
            <person name="William W."/>
        </authorList>
    </citation>
    <scope>NUCLEOTIDE SEQUENCE</scope>
</reference>
<evidence type="ECO:0000256" key="1">
    <source>
        <dbReference type="ARBA" id="ARBA00004514"/>
    </source>
</evidence>
<comment type="subunit">
    <text evidence="6">Component of the translation initiation factor 2B (eIF2B) complex which is a heterodecamer of two sets of five different subunits: alpha, beta, gamma, delta and epsilon. Subunits alpha, beta and delta comprise a regulatory subcomplex and subunits epsilon and gamma comprise a catalytic subcomplex. Within the complex, the hexameric regulatory complex resides at the center, with the two heterodimeric catalytic subcomplexes bound on opposite sides.</text>
</comment>
<accession>A0A8S1LX55</accession>
<keyword evidence="10" id="KW-1185">Reference proteome</keyword>
<comment type="subcellular location">
    <subcellularLocation>
        <location evidence="1">Cytoplasm</location>
        <location evidence="1">Cytosol</location>
    </subcellularLocation>
</comment>
<gene>
    <name evidence="9" type="ORF">PSON_ATCC_30995.1.T0270214</name>
</gene>
<dbReference type="OrthoDB" id="10250549at2759"/>
<dbReference type="GO" id="GO:0003743">
    <property type="term" value="F:translation initiation factor activity"/>
    <property type="evidence" value="ECO:0007669"/>
    <property type="project" value="TreeGrafter"/>
</dbReference>
<name>A0A8S1LX55_9CILI</name>
<evidence type="ECO:0000256" key="2">
    <source>
        <dbReference type="ARBA" id="ARBA00007878"/>
    </source>
</evidence>
<evidence type="ECO:0000259" key="7">
    <source>
        <dbReference type="Pfam" id="PF00483"/>
    </source>
</evidence>
<dbReference type="Pfam" id="PF00483">
    <property type="entry name" value="NTP_transferase"/>
    <property type="match status" value="1"/>
</dbReference>
<evidence type="ECO:0000256" key="3">
    <source>
        <dbReference type="ARBA" id="ARBA00022490"/>
    </source>
</evidence>
<comment type="caution">
    <text evidence="9">The sequence shown here is derived from an EMBL/GenBank/DDBJ whole genome shotgun (WGS) entry which is preliminary data.</text>
</comment>
<keyword evidence="3" id="KW-0963">Cytoplasm</keyword>
<evidence type="ECO:0000256" key="5">
    <source>
        <dbReference type="ARBA" id="ARBA00022917"/>
    </source>
</evidence>
<sequence>MQIKYQAIILGGGEKAGSMLFPLCQSFSKSLLPISNKPMILYQLDVLETAGFGPQDILILITKNHQPVADFVQRRAEIFYVSDDSESASALLEAQEKIKKDFILLSNDIMIGAKILDLLDFHYSQKATVTCLVKEEDLEKKQGRGPISSNLDKSFDIMFIGSDNSLLHLTNQENENQVNLKVSKNVLLSCESVQVMTNLFDTHIYVCQYDVLELLKQLSKQKLEIENWKEEFLPFIIKHQKNVNLLNLISKKEQGLFHERKQQQFSIKVFITQEYARRVNNIKDYQQANFESMIQGEKAIPLYQGIQDFQNQIQFPQDARISPDSVIGEGTRIGNKVTIQRSIIGKNCTIGDHVKISNSIIMKNVVINSNCIIQHCILSNESAVGSATELNKCYLGCLASVEPSQKLSDECIIR</sequence>
<dbReference type="Pfam" id="PF25084">
    <property type="entry name" value="LbH_EIF2B"/>
    <property type="match status" value="1"/>
</dbReference>
<organism evidence="9 10">
    <name type="scientific">Paramecium sonneborni</name>
    <dbReference type="NCBI Taxonomy" id="65129"/>
    <lineage>
        <taxon>Eukaryota</taxon>
        <taxon>Sar</taxon>
        <taxon>Alveolata</taxon>
        <taxon>Ciliophora</taxon>
        <taxon>Intramacronucleata</taxon>
        <taxon>Oligohymenophorea</taxon>
        <taxon>Peniculida</taxon>
        <taxon>Parameciidae</taxon>
        <taxon>Paramecium</taxon>
    </lineage>
</organism>
<evidence type="ECO:0000256" key="4">
    <source>
        <dbReference type="ARBA" id="ARBA00022540"/>
    </source>
</evidence>
<feature type="domain" description="EIF2B subunit epsilon/gamma LbH" evidence="8">
    <location>
        <begin position="310"/>
        <end position="400"/>
    </location>
</feature>
<dbReference type="EMBL" id="CAJJDN010000027">
    <property type="protein sequence ID" value="CAD8070872.1"/>
    <property type="molecule type" value="Genomic_DNA"/>
</dbReference>
<comment type="similarity">
    <text evidence="2">Belongs to the eIF-2B gamma/epsilon subunits family.</text>
</comment>
<dbReference type="AlphaFoldDB" id="A0A8S1LX55"/>
<proteinExistence type="inferred from homology"/>
<dbReference type="Proteomes" id="UP000692954">
    <property type="component" value="Unassembled WGS sequence"/>
</dbReference>
<dbReference type="InterPro" id="IPR051960">
    <property type="entry name" value="eIF2B_gamma"/>
</dbReference>
<evidence type="ECO:0000313" key="9">
    <source>
        <dbReference type="EMBL" id="CAD8070872.1"/>
    </source>
</evidence>
<evidence type="ECO:0000313" key="10">
    <source>
        <dbReference type="Proteomes" id="UP000692954"/>
    </source>
</evidence>
<dbReference type="PANTHER" id="PTHR45989">
    <property type="entry name" value="TRANSLATION INITIATION FACTOR EIF-2B SUBUNIT GAMMA"/>
    <property type="match status" value="1"/>
</dbReference>
<evidence type="ECO:0000259" key="8">
    <source>
        <dbReference type="Pfam" id="PF25084"/>
    </source>
</evidence>
<dbReference type="GO" id="GO:0005851">
    <property type="term" value="C:eukaryotic translation initiation factor 2B complex"/>
    <property type="evidence" value="ECO:0007669"/>
    <property type="project" value="TreeGrafter"/>
</dbReference>
<dbReference type="GO" id="GO:0005829">
    <property type="term" value="C:cytosol"/>
    <property type="evidence" value="ECO:0007669"/>
    <property type="project" value="UniProtKB-SubCell"/>
</dbReference>
<dbReference type="PANTHER" id="PTHR45989:SF1">
    <property type="entry name" value="TRANSLATION INITIATION FACTOR EIF-2B SUBUNIT GAMMA"/>
    <property type="match status" value="1"/>
</dbReference>
<dbReference type="GO" id="GO:0002183">
    <property type="term" value="P:cytoplasmic translational initiation"/>
    <property type="evidence" value="ECO:0007669"/>
    <property type="project" value="TreeGrafter"/>
</dbReference>
<evidence type="ECO:0008006" key="11">
    <source>
        <dbReference type="Google" id="ProtNLM"/>
    </source>
</evidence>
<evidence type="ECO:0000256" key="6">
    <source>
        <dbReference type="ARBA" id="ARBA00046432"/>
    </source>
</evidence>
<dbReference type="GO" id="GO:0005085">
    <property type="term" value="F:guanyl-nucleotide exchange factor activity"/>
    <property type="evidence" value="ECO:0007669"/>
    <property type="project" value="TreeGrafter"/>
</dbReference>
<keyword evidence="4" id="KW-0396">Initiation factor</keyword>